<evidence type="ECO:0000256" key="5">
    <source>
        <dbReference type="ARBA" id="ARBA00023026"/>
    </source>
</evidence>
<evidence type="ECO:0000256" key="6">
    <source>
        <dbReference type="PROSITE-ProRule" id="PRU01398"/>
    </source>
</evidence>
<keyword evidence="3" id="KW-0433">Leucine-rich repeat</keyword>
<dbReference type="GO" id="GO:0005737">
    <property type="term" value="C:cytoplasm"/>
    <property type="evidence" value="ECO:0007669"/>
    <property type="project" value="TreeGrafter"/>
</dbReference>
<evidence type="ECO:0000256" key="7">
    <source>
        <dbReference type="SAM" id="MobiDB-lite"/>
    </source>
</evidence>
<protein>
    <recommendedName>
        <fullName evidence="2">RING-type E3 ubiquitin transferase</fullName>
        <ecNumber evidence="2">2.3.2.27</ecNumber>
    </recommendedName>
</protein>
<keyword evidence="6" id="KW-0964">Secreted</keyword>
<keyword evidence="10" id="KW-1185">Reference proteome</keyword>
<evidence type="ECO:0000313" key="9">
    <source>
        <dbReference type="EMBL" id="QBF27014.1"/>
    </source>
</evidence>
<dbReference type="InterPro" id="IPR046673">
    <property type="entry name" value="ToxA_N"/>
</dbReference>
<accession>A0A411MJN7</accession>
<dbReference type="PROSITE" id="PS52053">
    <property type="entry name" value="NEL"/>
    <property type="match status" value="1"/>
</dbReference>
<dbReference type="GO" id="GO:0061630">
    <property type="term" value="F:ubiquitin protein ligase activity"/>
    <property type="evidence" value="ECO:0007669"/>
    <property type="project" value="UniProtKB-EC"/>
</dbReference>
<comment type="similarity">
    <text evidence="6">Belongs to the LRR-containing bacterial E3 ligase family.</text>
</comment>
<reference evidence="9 10" key="1">
    <citation type="submission" date="2019-02" db="EMBL/GenBank/DDBJ databases">
        <title>Complete genome sequence of Pseudomonas sp. SNU WT1 isolated from rainbow trout.</title>
        <authorList>
            <person name="Oh W.T."/>
            <person name="Park S.C."/>
        </authorList>
    </citation>
    <scope>NUCLEOTIDE SEQUENCE [LARGE SCALE GENOMIC DNA]</scope>
    <source>
        <strain evidence="9 10">SNU WT1</strain>
    </source>
</reference>
<dbReference type="GO" id="GO:0016567">
    <property type="term" value="P:protein ubiquitination"/>
    <property type="evidence" value="ECO:0007669"/>
    <property type="project" value="InterPro"/>
</dbReference>
<organism evidence="9 10">
    <name type="scientific">Pseudomonas tructae</name>
    <dbReference type="NCBI Taxonomy" id="2518644"/>
    <lineage>
        <taxon>Bacteria</taxon>
        <taxon>Pseudomonadati</taxon>
        <taxon>Pseudomonadota</taxon>
        <taxon>Gammaproteobacteria</taxon>
        <taxon>Pseudomonadales</taxon>
        <taxon>Pseudomonadaceae</taxon>
        <taxon>Pseudomonas</taxon>
    </lineage>
</organism>
<dbReference type="InterPro" id="IPR050216">
    <property type="entry name" value="LRR_domain-containing"/>
</dbReference>
<gene>
    <name evidence="9" type="ORF">EXN22_15430</name>
</gene>
<dbReference type="PANTHER" id="PTHR48051:SF1">
    <property type="entry name" value="RAS SUPPRESSOR PROTEIN 1"/>
    <property type="match status" value="1"/>
</dbReference>
<keyword evidence="4" id="KW-0677">Repeat</keyword>
<evidence type="ECO:0000313" key="10">
    <source>
        <dbReference type="Proteomes" id="UP000291130"/>
    </source>
</evidence>
<dbReference type="RefSeq" id="WP_130264878.1">
    <property type="nucleotide sequence ID" value="NZ_CP035952.1"/>
</dbReference>
<evidence type="ECO:0000256" key="4">
    <source>
        <dbReference type="ARBA" id="ARBA00022737"/>
    </source>
</evidence>
<keyword evidence="6" id="KW-1035">Host cytoplasm</keyword>
<dbReference type="Gene3D" id="3.80.10.10">
    <property type="entry name" value="Ribonuclease Inhibitor"/>
    <property type="match status" value="1"/>
</dbReference>
<sequence length="1558" mass="175024">MAAPHYALHVPFLRQRLPNWVRHAHPEQLASLHLDLLPTQEPAWLQRASPAQRQTLDTLARATERHRHDAAVALRGLKDIHGFCRPLLEDAIKRNHGLTVDSLKHEFVHLRDDASLRADALSDVLIARQPLLQAALQNFEAAQLDELRYNRYSQLAPLDALQPFPASVDPQRRASDSIRYSSTLALTPEQFADLCRSLDLGARYQEHLTAVFEGPSSGPSIRRTYARAHKAELQLQLNLAQLRGDIDADLHERIEQLLQQTAVKAEPSLNISRVALAGFALADVLLFCESIAGGAIERCVAYIPGDRQAQLKQYPSRRAFAQALKARLADPKDQAFIRSFVARSQQAGFARAISLASTLRGGDALVEYPLMGELFDASFKLMLATTRAEARAIAVPTAEVDYQAWLTSLEQYAAFGLNVLNAAAFFVPALGPIMLTVMASQLMSDAFEGVQAWEAGDKEEALAHLKSIAINLAVTVGLGAATIGASRLISASPVVDRLVEVERPDGQRRLWNQDLAPYRSAHELPAGLVADARGVYRHAGGSYVKEGGHYYALVDEQARPWRVQHPTQDDAYQPPLQHNAQGAWHSPHEQPLRWSRRQLMRRLGHSVEALSDEELQQACELTGTEGDALRRMHVEGEPVDPLLADSCERTLIRKQIVQVIEDIRSGAHSTLDMDVVAALLPDIPGWPEGQTLELFEGPEPWGPSAVYGERPGFAATAIKLTRVELRSGDWARLVIEQLDRRALDSLFPEQLAPSGRIEALRAQVAEHVSRRRAAVFTSRYWDAGAPSSLLDELRRRFKTIDAPLARRLIDPLPEAAMEQWSERQRFPQRLERQARRVEAERSLVRRLEGIVWPELADAQSESLVFEVLPELAGWSSEVCLRLRVGSLRGEEVTRVGNDQGAVQRVIVREGGGYRGYANDQTLHSLFAAPARNDIFRAILHALPDAQRRALGLSTGDAEVLKVRLLHRISELRQRWIPSTDKAPHGRLRGGGDGSFARGYASQNSENVLVQRLRELFPDLNDEQALETLEQWGELGRQPADMLASLQQALEVRQQALQQWAGASEGRQQLATEVLTQWRRTRLSGFIANDHHVQVNLVGLGLHNADLSSFPDLQWDLGRVTVLNLSTNGLTNLPVNFAMHFPGVTRLYLNWNLLEEIPVLANEQQLQVLDVSGNELQQAPDISRLFNLRGLVMHNCGLTTIPENLANLQRVTLVDLRWNNIVHVDEHSFELPEHVRRALDLRENLLDEESDSRIVNHYGTSQIDLLVSDHYYRFLLNEANAAQRALWQRLRQIPECLETQRNLLELEVTVAYDIGRETTLRRAWEILEMLERDPSLRAPAAEQSYLLYLEGQEQLSRANQVAAGLPRARALVRLAVQRSRLEHLEVRFDAQFPAQLLAAERGEVDEYEALWQHLLRAVTRDGTIDIPQAPRDDEFLEPLTGQQLPPGFVEALKAELAGLSATTPQGLDIVLGSVVDESLEGRHFHHDFWVEYALSRADSPRQVWNEGRLQLREQAHSGQINSRVLAQRLRVLQAQYQANLQQWLRQMTYQVATEQSFDW</sequence>
<dbReference type="SUPFAM" id="SSF52058">
    <property type="entry name" value="L domain-like"/>
    <property type="match status" value="1"/>
</dbReference>
<comment type="catalytic activity">
    <reaction evidence="1">
        <text>S-ubiquitinyl-[E2 ubiquitin-conjugating enzyme]-L-cysteine + [acceptor protein]-L-lysine = [E2 ubiquitin-conjugating enzyme]-L-cysteine + N(6)-ubiquitinyl-[acceptor protein]-L-lysine.</text>
        <dbReference type="EC" id="2.3.2.27"/>
    </reaction>
</comment>
<keyword evidence="5" id="KW-0843">Virulence</keyword>
<evidence type="ECO:0000259" key="8">
    <source>
        <dbReference type="PROSITE" id="PS52053"/>
    </source>
</evidence>
<dbReference type="EMBL" id="CP035952">
    <property type="protein sequence ID" value="QBF27014.1"/>
    <property type="molecule type" value="Genomic_DNA"/>
</dbReference>
<dbReference type="EC" id="2.3.2.27" evidence="2"/>
<keyword evidence="6" id="KW-0833">Ubl conjugation pathway</keyword>
<dbReference type="InterPro" id="IPR029487">
    <property type="entry name" value="NEL_dom"/>
</dbReference>
<dbReference type="OrthoDB" id="1467561at2"/>
<evidence type="ECO:0000256" key="1">
    <source>
        <dbReference type="ARBA" id="ARBA00000900"/>
    </source>
</evidence>
<evidence type="ECO:0000256" key="2">
    <source>
        <dbReference type="ARBA" id="ARBA00012483"/>
    </source>
</evidence>
<name>A0A411MJN7_9PSED</name>
<dbReference type="PANTHER" id="PTHR48051">
    <property type="match status" value="1"/>
</dbReference>
<dbReference type="PROSITE" id="PS51450">
    <property type="entry name" value="LRR"/>
    <property type="match status" value="1"/>
</dbReference>
<dbReference type="SMART" id="SM00369">
    <property type="entry name" value="LRR_TYP"/>
    <property type="match status" value="4"/>
</dbReference>
<dbReference type="InterPro" id="IPR032675">
    <property type="entry name" value="LRR_dom_sf"/>
</dbReference>
<proteinExistence type="inferred from homology"/>
<dbReference type="Proteomes" id="UP000291130">
    <property type="component" value="Chromosome"/>
</dbReference>
<evidence type="ECO:0000256" key="3">
    <source>
        <dbReference type="ARBA" id="ARBA00022614"/>
    </source>
</evidence>
<dbReference type="InterPro" id="IPR003591">
    <property type="entry name" value="Leu-rich_rpt_typical-subtyp"/>
</dbReference>
<dbReference type="InterPro" id="IPR001611">
    <property type="entry name" value="Leu-rich_rpt"/>
</dbReference>
<feature type="domain" description="NEL" evidence="8">
    <location>
        <begin position="1262"/>
        <end position="1558"/>
    </location>
</feature>
<dbReference type="KEGG" id="ptk:EXN22_15430"/>
<dbReference type="Pfam" id="PF20178">
    <property type="entry name" value="ToxA_N"/>
    <property type="match status" value="1"/>
</dbReference>
<dbReference type="GO" id="GO:0005576">
    <property type="term" value="C:extracellular region"/>
    <property type="evidence" value="ECO:0007669"/>
    <property type="project" value="UniProtKB-UniRule"/>
</dbReference>
<comment type="caution">
    <text evidence="6">Lacks conserved residue(s) required for the propagation of feature annotation.</text>
</comment>
<feature type="region of interest" description="Disordered" evidence="7">
    <location>
        <begin position="566"/>
        <end position="589"/>
    </location>
</feature>